<dbReference type="PANTHER" id="PTHR30461">
    <property type="entry name" value="DNA-INVERTASE FROM LAMBDOID PROPHAGE"/>
    <property type="match status" value="1"/>
</dbReference>
<evidence type="ECO:0000313" key="5">
    <source>
        <dbReference type="EMBL" id="GAH66176.1"/>
    </source>
</evidence>
<protein>
    <recommendedName>
        <fullName evidence="4">Resolvase/invertase-type recombinase catalytic domain-containing protein</fullName>
    </recommendedName>
</protein>
<dbReference type="AlphaFoldDB" id="X1H7K8"/>
<dbReference type="GO" id="GO:0000150">
    <property type="term" value="F:DNA strand exchange activity"/>
    <property type="evidence" value="ECO:0007669"/>
    <property type="project" value="InterPro"/>
</dbReference>
<keyword evidence="1" id="KW-0229">DNA integration</keyword>
<dbReference type="InterPro" id="IPR036162">
    <property type="entry name" value="Resolvase-like_N_sf"/>
</dbReference>
<comment type="caution">
    <text evidence="5">The sequence shown here is derived from an EMBL/GenBank/DDBJ whole genome shotgun (WGS) entry which is preliminary data.</text>
</comment>
<dbReference type="PANTHER" id="PTHR30461:SF2">
    <property type="entry name" value="SERINE RECOMBINASE PINE-RELATED"/>
    <property type="match status" value="1"/>
</dbReference>
<organism evidence="5">
    <name type="scientific">marine sediment metagenome</name>
    <dbReference type="NCBI Taxonomy" id="412755"/>
    <lineage>
        <taxon>unclassified sequences</taxon>
        <taxon>metagenomes</taxon>
        <taxon>ecological metagenomes</taxon>
    </lineage>
</organism>
<keyword evidence="3" id="KW-0233">DNA recombination</keyword>
<dbReference type="InterPro" id="IPR006119">
    <property type="entry name" value="Resolv_N"/>
</dbReference>
<dbReference type="Pfam" id="PF00239">
    <property type="entry name" value="Resolvase"/>
    <property type="match status" value="1"/>
</dbReference>
<dbReference type="SUPFAM" id="SSF53041">
    <property type="entry name" value="Resolvase-like"/>
    <property type="match status" value="1"/>
</dbReference>
<dbReference type="GO" id="GO:0003677">
    <property type="term" value="F:DNA binding"/>
    <property type="evidence" value="ECO:0007669"/>
    <property type="project" value="UniProtKB-KW"/>
</dbReference>
<dbReference type="Gene3D" id="3.40.50.1390">
    <property type="entry name" value="Resolvase, N-terminal catalytic domain"/>
    <property type="match status" value="1"/>
</dbReference>
<dbReference type="InterPro" id="IPR006118">
    <property type="entry name" value="Recombinase_CS"/>
</dbReference>
<dbReference type="GO" id="GO:0015074">
    <property type="term" value="P:DNA integration"/>
    <property type="evidence" value="ECO:0007669"/>
    <property type="project" value="UniProtKB-KW"/>
</dbReference>
<evidence type="ECO:0000256" key="2">
    <source>
        <dbReference type="ARBA" id="ARBA00023125"/>
    </source>
</evidence>
<sequence length="71" mass="8124">MKKLKKLVGYCRVSTDNQKEEGTIEIQEKSLKRYVEKNGYELVKVFKDNGISGGSELENRPGLVELFNCIE</sequence>
<feature type="domain" description="Resolvase/invertase-type recombinase catalytic" evidence="4">
    <location>
        <begin position="6"/>
        <end position="71"/>
    </location>
</feature>
<gene>
    <name evidence="5" type="ORF">S03H2_46735</name>
</gene>
<proteinExistence type="predicted"/>
<reference evidence="5" key="1">
    <citation type="journal article" date="2014" name="Front. Microbiol.">
        <title>High frequency of phylogenetically diverse reductive dehalogenase-homologous genes in deep subseafloor sedimentary metagenomes.</title>
        <authorList>
            <person name="Kawai M."/>
            <person name="Futagami T."/>
            <person name="Toyoda A."/>
            <person name="Takaki Y."/>
            <person name="Nishi S."/>
            <person name="Hori S."/>
            <person name="Arai W."/>
            <person name="Tsubouchi T."/>
            <person name="Morono Y."/>
            <person name="Uchiyama I."/>
            <person name="Ito T."/>
            <person name="Fujiyama A."/>
            <person name="Inagaki F."/>
            <person name="Takami H."/>
        </authorList>
    </citation>
    <scope>NUCLEOTIDE SEQUENCE</scope>
    <source>
        <strain evidence="5">Expedition CK06-06</strain>
    </source>
</reference>
<dbReference type="InterPro" id="IPR050639">
    <property type="entry name" value="SSR_resolvase"/>
</dbReference>
<evidence type="ECO:0000259" key="4">
    <source>
        <dbReference type="PROSITE" id="PS51736"/>
    </source>
</evidence>
<keyword evidence="2" id="KW-0238">DNA-binding</keyword>
<name>X1H7K8_9ZZZZ</name>
<feature type="non-terminal residue" evidence="5">
    <location>
        <position position="71"/>
    </location>
</feature>
<evidence type="ECO:0000256" key="3">
    <source>
        <dbReference type="ARBA" id="ARBA00023172"/>
    </source>
</evidence>
<dbReference type="PROSITE" id="PS00397">
    <property type="entry name" value="RECOMBINASES_1"/>
    <property type="match status" value="1"/>
</dbReference>
<evidence type="ECO:0000256" key="1">
    <source>
        <dbReference type="ARBA" id="ARBA00022908"/>
    </source>
</evidence>
<accession>X1H7K8</accession>
<dbReference type="PROSITE" id="PS51736">
    <property type="entry name" value="RECOMBINASES_3"/>
    <property type="match status" value="1"/>
</dbReference>
<dbReference type="CDD" id="cd00338">
    <property type="entry name" value="Ser_Recombinase"/>
    <property type="match status" value="1"/>
</dbReference>
<dbReference type="EMBL" id="BARU01029375">
    <property type="protein sequence ID" value="GAH66176.1"/>
    <property type="molecule type" value="Genomic_DNA"/>
</dbReference>